<dbReference type="Proteomes" id="UP000271974">
    <property type="component" value="Unassembled WGS sequence"/>
</dbReference>
<feature type="region of interest" description="Disordered" evidence="1">
    <location>
        <begin position="315"/>
        <end position="345"/>
    </location>
</feature>
<feature type="compositionally biased region" description="Polar residues" evidence="1">
    <location>
        <begin position="260"/>
        <end position="271"/>
    </location>
</feature>
<evidence type="ECO:0000256" key="1">
    <source>
        <dbReference type="SAM" id="MobiDB-lite"/>
    </source>
</evidence>
<keyword evidence="3" id="KW-1185">Reference proteome</keyword>
<dbReference type="AlphaFoldDB" id="A0A3S1A7W6"/>
<evidence type="ECO:0000313" key="3">
    <source>
        <dbReference type="Proteomes" id="UP000271974"/>
    </source>
</evidence>
<protein>
    <submittedName>
        <fullName evidence="2">Uncharacterized protein</fullName>
    </submittedName>
</protein>
<evidence type="ECO:0000313" key="2">
    <source>
        <dbReference type="EMBL" id="RUS84843.1"/>
    </source>
</evidence>
<feature type="region of interest" description="Disordered" evidence="1">
    <location>
        <begin position="462"/>
        <end position="484"/>
    </location>
</feature>
<organism evidence="2 3">
    <name type="scientific">Elysia chlorotica</name>
    <name type="common">Eastern emerald elysia</name>
    <name type="synonym">Sea slug</name>
    <dbReference type="NCBI Taxonomy" id="188477"/>
    <lineage>
        <taxon>Eukaryota</taxon>
        <taxon>Metazoa</taxon>
        <taxon>Spiralia</taxon>
        <taxon>Lophotrochozoa</taxon>
        <taxon>Mollusca</taxon>
        <taxon>Gastropoda</taxon>
        <taxon>Heterobranchia</taxon>
        <taxon>Euthyneura</taxon>
        <taxon>Panpulmonata</taxon>
        <taxon>Sacoglossa</taxon>
        <taxon>Placobranchoidea</taxon>
        <taxon>Plakobranchidae</taxon>
        <taxon>Elysia</taxon>
    </lineage>
</organism>
<reference evidence="2 3" key="1">
    <citation type="submission" date="2019-01" db="EMBL/GenBank/DDBJ databases">
        <title>A draft genome assembly of the solar-powered sea slug Elysia chlorotica.</title>
        <authorList>
            <person name="Cai H."/>
            <person name="Li Q."/>
            <person name="Fang X."/>
            <person name="Li J."/>
            <person name="Curtis N.E."/>
            <person name="Altenburger A."/>
            <person name="Shibata T."/>
            <person name="Feng M."/>
            <person name="Maeda T."/>
            <person name="Schwartz J.A."/>
            <person name="Shigenobu S."/>
            <person name="Lundholm N."/>
            <person name="Nishiyama T."/>
            <person name="Yang H."/>
            <person name="Hasebe M."/>
            <person name="Li S."/>
            <person name="Pierce S.K."/>
            <person name="Wang J."/>
        </authorList>
    </citation>
    <scope>NUCLEOTIDE SEQUENCE [LARGE SCALE GENOMIC DNA]</scope>
    <source>
        <strain evidence="2">EC2010</strain>
        <tissue evidence="2">Whole organism of an adult</tissue>
    </source>
</reference>
<name>A0A3S1A7W6_ELYCH</name>
<accession>A0A3S1A7W6</accession>
<feature type="region of interest" description="Disordered" evidence="1">
    <location>
        <begin position="231"/>
        <end position="271"/>
    </location>
</feature>
<feature type="compositionally biased region" description="Polar residues" evidence="1">
    <location>
        <begin position="466"/>
        <end position="484"/>
    </location>
</feature>
<proteinExistence type="predicted"/>
<feature type="compositionally biased region" description="Low complexity" evidence="1">
    <location>
        <begin position="240"/>
        <end position="259"/>
    </location>
</feature>
<sequence>MEKTEIVAPQPDITMEKKEAISSLPDTAMDKTEAGLPHAERKMDVALPESAQAELEGSLVDLDRDIQALYRADPMASFTSKEKSNLKEKEVLSLTTPHHDFTQSMADEPKSRKPKRHCRFVRKWKSLCCDASSSHTSSDSVHLSPIRRSSSALANLETTTAVAETEKSDIGTDIDLISGTENILAERKDQDSEALRNLWAFAAMKTKFLSVFDNTKSLNVEDPPNETTLSCLNDTEDKNASSNSIIDKNISSKDNSNKNTPSSDLVNQNTLPNRLKNQKSFHFEPKDINSSTNEPKYQYNLCQDLKNQNISRKELSNQNVSPEDLATKNASSFETKDKNIPSPDLRHQNASSFETQNVNIPSSELIDQCNSSKNLTNHNVSPIHPQNRNCSGKPSTTDHSLCPHWAHCGSNLALFDLQRVAAILRDMHRQREFLLVVDDTSVYRPRVEEWITELIYQMSGGIAGSGSPNRPSPVSSHLSLSDRN</sequence>
<dbReference type="EMBL" id="RQTK01000191">
    <property type="protein sequence ID" value="RUS84843.1"/>
    <property type="molecule type" value="Genomic_DNA"/>
</dbReference>
<feature type="compositionally biased region" description="Basic and acidic residues" evidence="1">
    <location>
        <begin position="334"/>
        <end position="345"/>
    </location>
</feature>
<gene>
    <name evidence="2" type="ORF">EGW08_007384</name>
</gene>
<comment type="caution">
    <text evidence="2">The sequence shown here is derived from an EMBL/GenBank/DDBJ whole genome shotgun (WGS) entry which is preliminary data.</text>
</comment>